<dbReference type="RefSeq" id="WP_037482213.1">
    <property type="nucleotide sequence ID" value="NZ_AZRA01000061.1"/>
</dbReference>
<evidence type="ECO:0000313" key="1">
    <source>
        <dbReference type="EMBL" id="KDB52025.1"/>
    </source>
</evidence>
<reference evidence="1 2" key="1">
    <citation type="journal article" date="2014" name="FEMS Microbiol. Ecol.">
        <title>Sphaerotilus natans encrusted with nanoball-shaped Fe(III) oxide minerals formed by nitrate-reducing mixotrophic Fe(II) oxidation.</title>
        <authorList>
            <person name="Park S."/>
            <person name="Kim D.H."/>
            <person name="Lee J.H."/>
            <person name="Hur H.G."/>
        </authorList>
    </citation>
    <scope>NUCLEOTIDE SEQUENCE [LARGE SCALE GENOMIC DNA]</scope>
    <source>
        <strain evidence="1 2">DSM 6575</strain>
    </source>
</reference>
<sequence>MIDERDYANPNHPINTHRGAQLAIVGDDWLSDRDKLSKARAEAARKRAARALIKKLDATKEALNEFLFTCIDCRDGSGDVRGEADSRRLLMRDITEYSSWLSSVYDKEG</sequence>
<dbReference type="eggNOG" id="ENOG502ZTR9">
    <property type="taxonomic scope" value="Bacteria"/>
</dbReference>
<keyword evidence="2" id="KW-1185">Reference proteome</keyword>
<name>A0A059KL17_9BURK</name>
<protein>
    <submittedName>
        <fullName evidence="1">Uncharacterized protein</fullName>
    </submittedName>
</protein>
<gene>
    <name evidence="1" type="ORF">X805_23950</name>
</gene>
<organism evidence="1 2">
    <name type="scientific">Sphaerotilus natans subsp. natans DSM 6575</name>
    <dbReference type="NCBI Taxonomy" id="1286631"/>
    <lineage>
        <taxon>Bacteria</taxon>
        <taxon>Pseudomonadati</taxon>
        <taxon>Pseudomonadota</taxon>
        <taxon>Betaproteobacteria</taxon>
        <taxon>Burkholderiales</taxon>
        <taxon>Sphaerotilaceae</taxon>
        <taxon>Sphaerotilus</taxon>
    </lineage>
</organism>
<dbReference type="Proteomes" id="UP000026714">
    <property type="component" value="Unassembled WGS sequence"/>
</dbReference>
<comment type="caution">
    <text evidence="1">The sequence shown here is derived from an EMBL/GenBank/DDBJ whole genome shotgun (WGS) entry which is preliminary data.</text>
</comment>
<proteinExistence type="predicted"/>
<dbReference type="EMBL" id="AZRA01000061">
    <property type="protein sequence ID" value="KDB52025.1"/>
    <property type="molecule type" value="Genomic_DNA"/>
</dbReference>
<evidence type="ECO:0000313" key="2">
    <source>
        <dbReference type="Proteomes" id="UP000026714"/>
    </source>
</evidence>
<dbReference type="AlphaFoldDB" id="A0A059KL17"/>
<accession>A0A059KL17</accession>